<keyword evidence="2" id="KW-1185">Reference proteome</keyword>
<gene>
    <name evidence="1" type="ORF">ElyMa_000359500</name>
</gene>
<proteinExistence type="predicted"/>
<dbReference type="Proteomes" id="UP000762676">
    <property type="component" value="Unassembled WGS sequence"/>
</dbReference>
<dbReference type="SUPFAM" id="SSF50969">
    <property type="entry name" value="YVTN repeat-like/Quinoprotein amine dehydrogenase"/>
    <property type="match status" value="1"/>
</dbReference>
<reference evidence="1 2" key="1">
    <citation type="journal article" date="2021" name="Elife">
        <title>Chloroplast acquisition without the gene transfer in kleptoplastic sea slugs, Plakobranchus ocellatus.</title>
        <authorList>
            <person name="Maeda T."/>
            <person name="Takahashi S."/>
            <person name="Yoshida T."/>
            <person name="Shimamura S."/>
            <person name="Takaki Y."/>
            <person name="Nagai Y."/>
            <person name="Toyoda A."/>
            <person name="Suzuki Y."/>
            <person name="Arimoto A."/>
            <person name="Ishii H."/>
            <person name="Satoh N."/>
            <person name="Nishiyama T."/>
            <person name="Hasebe M."/>
            <person name="Maruyama T."/>
            <person name="Minagawa J."/>
            <person name="Obokata J."/>
            <person name="Shigenobu S."/>
        </authorList>
    </citation>
    <scope>NUCLEOTIDE SEQUENCE [LARGE SCALE GENOMIC DNA]</scope>
</reference>
<sequence>MIKVKLILIQCSTCNLCATRFRLVFDSTQAGETRFLDSLLVSGDGRWLVCGDETQKPFPLLVWSLDQGKLLHDIGLPQHEFLTKMAAISLTGNYLACACREVDDHSSNFVAIYDLVSGHIAKKIKLTALCVSVAIPAKAATLLVGLDSGQLLVWDMVSGNQK</sequence>
<name>A0AAV4FF85_9GAST</name>
<dbReference type="InterPro" id="IPR015943">
    <property type="entry name" value="WD40/YVTN_repeat-like_dom_sf"/>
</dbReference>
<dbReference type="InterPro" id="IPR011044">
    <property type="entry name" value="Quino_amine_DH_bsu"/>
</dbReference>
<dbReference type="GO" id="GO:0016301">
    <property type="term" value="F:kinase activity"/>
    <property type="evidence" value="ECO:0007669"/>
    <property type="project" value="UniProtKB-KW"/>
</dbReference>
<dbReference type="EMBL" id="BMAT01000719">
    <property type="protein sequence ID" value="GFR71701.1"/>
    <property type="molecule type" value="Genomic_DNA"/>
</dbReference>
<dbReference type="Gene3D" id="2.130.10.10">
    <property type="entry name" value="YVTN repeat-like/Quinoprotein amine dehydrogenase"/>
    <property type="match status" value="1"/>
</dbReference>
<keyword evidence="1" id="KW-0418">Kinase</keyword>
<protein>
    <submittedName>
        <fullName evidence="1">P21-activated protein kinase-interacting protein 1</fullName>
    </submittedName>
</protein>
<evidence type="ECO:0000313" key="2">
    <source>
        <dbReference type="Proteomes" id="UP000762676"/>
    </source>
</evidence>
<evidence type="ECO:0000313" key="1">
    <source>
        <dbReference type="EMBL" id="GFR71701.1"/>
    </source>
</evidence>
<accession>A0AAV4FF85</accession>
<organism evidence="1 2">
    <name type="scientific">Elysia marginata</name>
    <dbReference type="NCBI Taxonomy" id="1093978"/>
    <lineage>
        <taxon>Eukaryota</taxon>
        <taxon>Metazoa</taxon>
        <taxon>Spiralia</taxon>
        <taxon>Lophotrochozoa</taxon>
        <taxon>Mollusca</taxon>
        <taxon>Gastropoda</taxon>
        <taxon>Heterobranchia</taxon>
        <taxon>Euthyneura</taxon>
        <taxon>Panpulmonata</taxon>
        <taxon>Sacoglossa</taxon>
        <taxon>Placobranchoidea</taxon>
        <taxon>Plakobranchidae</taxon>
        <taxon>Elysia</taxon>
    </lineage>
</organism>
<keyword evidence="1" id="KW-0808">Transferase</keyword>
<dbReference type="AlphaFoldDB" id="A0AAV4FF85"/>
<comment type="caution">
    <text evidence="1">The sequence shown here is derived from an EMBL/GenBank/DDBJ whole genome shotgun (WGS) entry which is preliminary data.</text>
</comment>